<keyword evidence="4" id="KW-1185">Reference proteome</keyword>
<dbReference type="CDD" id="cd07012">
    <property type="entry name" value="PBP2_Bug_TTT"/>
    <property type="match status" value="1"/>
</dbReference>
<evidence type="ECO:0000256" key="2">
    <source>
        <dbReference type="SAM" id="SignalP"/>
    </source>
</evidence>
<organism evidence="3 4">
    <name type="scientific">Ottowia thiooxydans</name>
    <dbReference type="NCBI Taxonomy" id="219182"/>
    <lineage>
        <taxon>Bacteria</taxon>
        <taxon>Pseudomonadati</taxon>
        <taxon>Pseudomonadota</taxon>
        <taxon>Betaproteobacteria</taxon>
        <taxon>Burkholderiales</taxon>
        <taxon>Comamonadaceae</taxon>
        <taxon>Ottowia</taxon>
    </lineage>
</organism>
<comment type="caution">
    <text evidence="3">The sequence shown here is derived from an EMBL/GenBank/DDBJ whole genome shotgun (WGS) entry which is preliminary data.</text>
</comment>
<dbReference type="EMBL" id="JBEPSH010000008">
    <property type="protein sequence ID" value="MET4578936.1"/>
    <property type="molecule type" value="Genomic_DNA"/>
</dbReference>
<keyword evidence="2" id="KW-0732">Signal</keyword>
<accession>A0ABV2QD23</accession>
<dbReference type="Pfam" id="PF03401">
    <property type="entry name" value="TctC"/>
    <property type="match status" value="1"/>
</dbReference>
<sequence length="326" mass="34499">MIRFIRNAFFTSLLAMACAAAIAQPAAFPNKPIRLVVPYGPGGPSDIVARVIADEMSRSLGQPLVIDNKPGAGSMVGTEIVVRSPADGYTLLLTDLPVTIVPHVLKASAKYNPVKDLEPIGLIGGSSLGFVVPDALPAKTLAEFVTLARTRPEGMRIGSGGNGSLTHLMAEVFAQSAGFKLTHLPYLGTGPAIPDLLAGRLDGLFNSYLATKPYLDGAKLRMLAIASDHRVPEFPSATTFSEAGYRDVTVDYWLGIVGPAGTPKAVVDRVRSALDKALQSSGVQEKFTSLAITKATDTSGPALTRAIQGEYKRWGDVVRTRNITVN</sequence>
<evidence type="ECO:0000313" key="4">
    <source>
        <dbReference type="Proteomes" id="UP001549320"/>
    </source>
</evidence>
<proteinExistence type="inferred from homology"/>
<dbReference type="PANTHER" id="PTHR42928">
    <property type="entry name" value="TRICARBOXYLATE-BINDING PROTEIN"/>
    <property type="match status" value="1"/>
</dbReference>
<keyword evidence="3" id="KW-0675">Receptor</keyword>
<feature type="chain" id="PRO_5046593204" evidence="2">
    <location>
        <begin position="24"/>
        <end position="326"/>
    </location>
</feature>
<dbReference type="Proteomes" id="UP001549320">
    <property type="component" value="Unassembled WGS sequence"/>
</dbReference>
<dbReference type="InterPro" id="IPR042100">
    <property type="entry name" value="Bug_dom1"/>
</dbReference>
<dbReference type="RefSeq" id="WP_354446605.1">
    <property type="nucleotide sequence ID" value="NZ_JBEPSH010000008.1"/>
</dbReference>
<dbReference type="PANTHER" id="PTHR42928:SF5">
    <property type="entry name" value="BLR1237 PROTEIN"/>
    <property type="match status" value="1"/>
</dbReference>
<name>A0ABV2QD23_9BURK</name>
<dbReference type="Gene3D" id="3.40.190.10">
    <property type="entry name" value="Periplasmic binding protein-like II"/>
    <property type="match status" value="1"/>
</dbReference>
<dbReference type="Gene3D" id="3.40.190.150">
    <property type="entry name" value="Bordetella uptake gene, domain 1"/>
    <property type="match status" value="1"/>
</dbReference>
<evidence type="ECO:0000256" key="1">
    <source>
        <dbReference type="ARBA" id="ARBA00006987"/>
    </source>
</evidence>
<evidence type="ECO:0000313" key="3">
    <source>
        <dbReference type="EMBL" id="MET4578936.1"/>
    </source>
</evidence>
<dbReference type="SUPFAM" id="SSF53850">
    <property type="entry name" value="Periplasmic binding protein-like II"/>
    <property type="match status" value="1"/>
</dbReference>
<comment type="similarity">
    <text evidence="1">Belongs to the UPF0065 (bug) family.</text>
</comment>
<feature type="signal peptide" evidence="2">
    <location>
        <begin position="1"/>
        <end position="23"/>
    </location>
</feature>
<dbReference type="InterPro" id="IPR005064">
    <property type="entry name" value="BUG"/>
</dbReference>
<reference evidence="3 4" key="1">
    <citation type="submission" date="2024-06" db="EMBL/GenBank/DDBJ databases">
        <title>Sorghum-associated microbial communities from plants grown in Nebraska, USA.</title>
        <authorList>
            <person name="Schachtman D."/>
        </authorList>
    </citation>
    <scope>NUCLEOTIDE SEQUENCE [LARGE SCALE GENOMIC DNA]</scope>
    <source>
        <strain evidence="3 4">2709</strain>
    </source>
</reference>
<protein>
    <submittedName>
        <fullName evidence="3">Tripartite-type tricarboxylate transporter receptor subunit TctC</fullName>
    </submittedName>
</protein>
<gene>
    <name evidence="3" type="ORF">ABIE13_004059</name>
</gene>
<dbReference type="PIRSF" id="PIRSF017082">
    <property type="entry name" value="YflP"/>
    <property type="match status" value="1"/>
</dbReference>
<dbReference type="PROSITE" id="PS51257">
    <property type="entry name" value="PROKAR_LIPOPROTEIN"/>
    <property type="match status" value="1"/>
</dbReference>